<accession>A0ABY4C5K0</accession>
<reference evidence="2 3" key="1">
    <citation type="submission" date="2022-03" db="EMBL/GenBank/DDBJ databases">
        <title>Mucilaginibacter sp. isolated from the gut of Protaetia brevitarsis seulensis larvae.</title>
        <authorList>
            <person name="Won M."/>
            <person name="Kim S.-J."/>
            <person name="Kwon S.-W."/>
        </authorList>
    </citation>
    <scope>NUCLEOTIDE SEQUENCE [LARGE SCALE GENOMIC DNA]</scope>
    <source>
        <strain evidence="2 3">CFWR-12</strain>
    </source>
</reference>
<protein>
    <submittedName>
        <fullName evidence="2">Uncharacterized protein</fullName>
    </submittedName>
</protein>
<organism evidence="2 3">
    <name type="scientific">Agromyces larvae</name>
    <dbReference type="NCBI Taxonomy" id="2929802"/>
    <lineage>
        <taxon>Bacteria</taxon>
        <taxon>Bacillati</taxon>
        <taxon>Actinomycetota</taxon>
        <taxon>Actinomycetes</taxon>
        <taxon>Micrococcales</taxon>
        <taxon>Microbacteriaceae</taxon>
        <taxon>Agromyces</taxon>
    </lineage>
</organism>
<gene>
    <name evidence="2" type="ORF">MTO99_06755</name>
</gene>
<feature type="region of interest" description="Disordered" evidence="1">
    <location>
        <begin position="125"/>
        <end position="150"/>
    </location>
</feature>
<evidence type="ECO:0000256" key="1">
    <source>
        <dbReference type="SAM" id="MobiDB-lite"/>
    </source>
</evidence>
<evidence type="ECO:0000313" key="2">
    <source>
        <dbReference type="EMBL" id="UOE45451.1"/>
    </source>
</evidence>
<sequence>MFRRWRRARQAAQAAHHVAPTAARPTTAADLRGEHIFELLNAKLGEFLGPGGGWSVVRRSDGDTDRIFHAMLTHQIAAELTRAILEEREQVAVVVDSDDMSMVLGWEPAPLVVWAEPTVDAPEPAQVAADAAHETAEPAATADEPVAHAA</sequence>
<keyword evidence="3" id="KW-1185">Reference proteome</keyword>
<dbReference type="RefSeq" id="WP_243558043.1">
    <property type="nucleotide sequence ID" value="NZ_CP094528.1"/>
</dbReference>
<name>A0ABY4C5K0_9MICO</name>
<dbReference type="Proteomes" id="UP000832097">
    <property type="component" value="Chromosome"/>
</dbReference>
<evidence type="ECO:0000313" key="3">
    <source>
        <dbReference type="Proteomes" id="UP000832097"/>
    </source>
</evidence>
<proteinExistence type="predicted"/>
<dbReference type="EMBL" id="CP094528">
    <property type="protein sequence ID" value="UOE45451.1"/>
    <property type="molecule type" value="Genomic_DNA"/>
</dbReference>